<keyword evidence="2" id="KW-1185">Reference proteome</keyword>
<dbReference type="HOGENOM" id="CLU_039761_0_0_1"/>
<evidence type="ECO:0000313" key="2">
    <source>
        <dbReference type="Proteomes" id="UP000053593"/>
    </source>
</evidence>
<evidence type="ECO:0000313" key="1">
    <source>
        <dbReference type="EMBL" id="KIK54960.1"/>
    </source>
</evidence>
<accession>A0A0D0AWM6</accession>
<organism evidence="1 2">
    <name type="scientific">Collybiopsis luxurians FD-317 M1</name>
    <dbReference type="NCBI Taxonomy" id="944289"/>
    <lineage>
        <taxon>Eukaryota</taxon>
        <taxon>Fungi</taxon>
        <taxon>Dikarya</taxon>
        <taxon>Basidiomycota</taxon>
        <taxon>Agaricomycotina</taxon>
        <taxon>Agaricomycetes</taxon>
        <taxon>Agaricomycetidae</taxon>
        <taxon>Agaricales</taxon>
        <taxon>Marasmiineae</taxon>
        <taxon>Omphalotaceae</taxon>
        <taxon>Collybiopsis</taxon>
        <taxon>Collybiopsis luxurians</taxon>
    </lineage>
</organism>
<sequence length="256" mass="28964">MVNPTSKNGYGVKNCLICFKDPPDDVLHETLKGYVARGLKPKEKLQNLCLDHKLDIHQSRLQELEQDLGVRTVRQNDTPAEELTQASIDKVNKDIGEKNSANYFKTQLQWQNIMVKRDEIHKVMHHFHPSGFDVQFPGGTKACIPRTALEAFGPFHQVSSDDHEKFGASALEMANVIPDCQSMGAVGHLFLYFIEEFDAIPLQNITHKGSEVGWIEAPQIALRELLAPQIDPETFPPYVAVKSTHNTVIKAIWHWF</sequence>
<dbReference type="OrthoDB" id="2974164at2759"/>
<reference evidence="1 2" key="1">
    <citation type="submission" date="2014-04" db="EMBL/GenBank/DDBJ databases">
        <title>Evolutionary Origins and Diversification of the Mycorrhizal Mutualists.</title>
        <authorList>
            <consortium name="DOE Joint Genome Institute"/>
            <consortium name="Mycorrhizal Genomics Consortium"/>
            <person name="Kohler A."/>
            <person name="Kuo A."/>
            <person name="Nagy L.G."/>
            <person name="Floudas D."/>
            <person name="Copeland A."/>
            <person name="Barry K.W."/>
            <person name="Cichocki N."/>
            <person name="Veneault-Fourrey C."/>
            <person name="LaButti K."/>
            <person name="Lindquist E.A."/>
            <person name="Lipzen A."/>
            <person name="Lundell T."/>
            <person name="Morin E."/>
            <person name="Murat C."/>
            <person name="Riley R."/>
            <person name="Ohm R."/>
            <person name="Sun H."/>
            <person name="Tunlid A."/>
            <person name="Henrissat B."/>
            <person name="Grigoriev I.V."/>
            <person name="Hibbett D.S."/>
            <person name="Martin F."/>
        </authorList>
    </citation>
    <scope>NUCLEOTIDE SEQUENCE [LARGE SCALE GENOMIC DNA]</scope>
    <source>
        <strain evidence="1 2">FD-317 M1</strain>
    </source>
</reference>
<gene>
    <name evidence="1" type="ORF">GYMLUDRAFT_62880</name>
</gene>
<dbReference type="AlphaFoldDB" id="A0A0D0AWM6"/>
<dbReference type="EMBL" id="KN834811">
    <property type="protein sequence ID" value="KIK54960.1"/>
    <property type="molecule type" value="Genomic_DNA"/>
</dbReference>
<name>A0A0D0AWM6_9AGAR</name>
<protein>
    <submittedName>
        <fullName evidence="1">Uncharacterized protein</fullName>
    </submittedName>
</protein>
<dbReference type="Proteomes" id="UP000053593">
    <property type="component" value="Unassembled WGS sequence"/>
</dbReference>
<proteinExistence type="predicted"/>